<feature type="compositionally biased region" description="Low complexity" evidence="1">
    <location>
        <begin position="212"/>
        <end position="240"/>
    </location>
</feature>
<keyword evidence="2" id="KW-1185">Reference proteome</keyword>
<protein>
    <submittedName>
        <fullName evidence="3">Methyl-CpG-binding domain protein 2-like</fullName>
    </submittedName>
</protein>
<feature type="region of interest" description="Disordered" evidence="1">
    <location>
        <begin position="48"/>
        <end position="247"/>
    </location>
</feature>
<proteinExistence type="predicted"/>
<name>A0A340WKM9_LIPVE</name>
<sequence>MEASLDGARGRGAPEAETPQGLAEGPGLDPDSCIARLRLHCLQEVASSPLLPHPPNYPSIAPHRPQPFTPTPTRRLRRPLQAAVEDTGQAASPGDGGGGSGAARSRGRTAAGPRPVPRGSRRRAASGQRLRPLRTKRPRRAGRRAQGWGWEAAGRGHSPEGGWAQAGLTRSGTGAGRAPRRGRAGDGEGAAGAASTVGLRPRGAGAGRPRRAAALGGRGSDAAASPFSCPSPCSPASFSSMDPRRRRRLSLGASRASLLHQGRAAPQRPSRKVRGCCRFPQLLVAIFNPPPPPPPPAFSTSRWLPD</sequence>
<dbReference type="AlphaFoldDB" id="A0A340WKM9"/>
<dbReference type="GeneID" id="103079535"/>
<feature type="compositionally biased region" description="Low complexity" evidence="1">
    <location>
        <begin position="102"/>
        <end position="113"/>
    </location>
</feature>
<dbReference type="Proteomes" id="UP000265300">
    <property type="component" value="Unplaced"/>
</dbReference>
<feature type="compositionally biased region" description="Basic residues" evidence="1">
    <location>
        <begin position="131"/>
        <end position="143"/>
    </location>
</feature>
<dbReference type="KEGG" id="lve:103079535"/>
<evidence type="ECO:0000313" key="2">
    <source>
        <dbReference type="Proteomes" id="UP000265300"/>
    </source>
</evidence>
<feature type="region of interest" description="Disordered" evidence="1">
    <location>
        <begin position="1"/>
        <end position="32"/>
    </location>
</feature>
<organism evidence="2 3">
    <name type="scientific">Lipotes vexillifer</name>
    <name type="common">Yangtze river dolphin</name>
    <dbReference type="NCBI Taxonomy" id="118797"/>
    <lineage>
        <taxon>Eukaryota</taxon>
        <taxon>Metazoa</taxon>
        <taxon>Chordata</taxon>
        <taxon>Craniata</taxon>
        <taxon>Vertebrata</taxon>
        <taxon>Euteleostomi</taxon>
        <taxon>Mammalia</taxon>
        <taxon>Eutheria</taxon>
        <taxon>Laurasiatheria</taxon>
        <taxon>Artiodactyla</taxon>
        <taxon>Whippomorpha</taxon>
        <taxon>Cetacea</taxon>
        <taxon>Odontoceti</taxon>
        <taxon>Lipotidae</taxon>
        <taxon>Lipotes</taxon>
    </lineage>
</organism>
<gene>
    <name evidence="3" type="primary">LOC103079535</name>
</gene>
<evidence type="ECO:0000313" key="3">
    <source>
        <dbReference type="RefSeq" id="XP_007447580.1"/>
    </source>
</evidence>
<evidence type="ECO:0000256" key="1">
    <source>
        <dbReference type="SAM" id="MobiDB-lite"/>
    </source>
</evidence>
<dbReference type="InParanoid" id="A0A340WKM9"/>
<dbReference type="RefSeq" id="XP_007447580.1">
    <property type="nucleotide sequence ID" value="XM_007447518.1"/>
</dbReference>
<feature type="compositionally biased region" description="Low complexity" evidence="1">
    <location>
        <begin position="191"/>
        <end position="203"/>
    </location>
</feature>
<feature type="compositionally biased region" description="Low complexity" evidence="1">
    <location>
        <begin position="144"/>
        <end position="156"/>
    </location>
</feature>
<accession>A0A340WKM9</accession>
<reference evidence="3" key="1">
    <citation type="submission" date="2025-08" db="UniProtKB">
        <authorList>
            <consortium name="RefSeq"/>
        </authorList>
    </citation>
    <scope>IDENTIFICATION</scope>
</reference>